<name>A0AAW2UGB7_9LAMI</name>
<dbReference type="InterPro" id="IPR036691">
    <property type="entry name" value="Endo/exonu/phosph_ase_sf"/>
</dbReference>
<protein>
    <submittedName>
        <fullName evidence="3">Ribonuclease H protein</fullName>
    </submittedName>
</protein>
<dbReference type="PANTHER" id="PTHR33116">
    <property type="entry name" value="REVERSE TRANSCRIPTASE ZINC-BINDING DOMAIN-CONTAINING PROTEIN-RELATED-RELATED"/>
    <property type="match status" value="1"/>
</dbReference>
<reference evidence="3" key="2">
    <citation type="journal article" date="2024" name="Plant">
        <title>Genomic evolution and insights into agronomic trait innovations of Sesamum species.</title>
        <authorList>
            <person name="Miao H."/>
            <person name="Wang L."/>
            <person name="Qu L."/>
            <person name="Liu H."/>
            <person name="Sun Y."/>
            <person name="Le M."/>
            <person name="Wang Q."/>
            <person name="Wei S."/>
            <person name="Zheng Y."/>
            <person name="Lin W."/>
            <person name="Duan Y."/>
            <person name="Cao H."/>
            <person name="Xiong S."/>
            <person name="Wang X."/>
            <person name="Wei L."/>
            <person name="Li C."/>
            <person name="Ma Q."/>
            <person name="Ju M."/>
            <person name="Zhao R."/>
            <person name="Li G."/>
            <person name="Mu C."/>
            <person name="Tian Q."/>
            <person name="Mei H."/>
            <person name="Zhang T."/>
            <person name="Gao T."/>
            <person name="Zhang H."/>
        </authorList>
    </citation>
    <scope>NUCLEOTIDE SEQUENCE</scope>
    <source>
        <strain evidence="3">KEN1</strain>
    </source>
</reference>
<dbReference type="Pfam" id="PF00078">
    <property type="entry name" value="RVT_1"/>
    <property type="match status" value="1"/>
</dbReference>
<keyword evidence="1" id="KW-0812">Transmembrane</keyword>
<evidence type="ECO:0000313" key="3">
    <source>
        <dbReference type="EMBL" id="KAL0416380.1"/>
    </source>
</evidence>
<dbReference type="InterPro" id="IPR000477">
    <property type="entry name" value="RT_dom"/>
</dbReference>
<dbReference type="PANTHER" id="PTHR33116:SF76">
    <property type="entry name" value="DUF4283 DOMAIN-CONTAINING PROTEIN"/>
    <property type="match status" value="1"/>
</dbReference>
<comment type="caution">
    <text evidence="3">The sequence shown here is derived from an EMBL/GenBank/DDBJ whole genome shotgun (WGS) entry which is preliminary data.</text>
</comment>
<gene>
    <name evidence="3" type="ORF">Slati_3469900</name>
</gene>
<dbReference type="EMBL" id="JACGWN010000012">
    <property type="protein sequence ID" value="KAL0416380.1"/>
    <property type="molecule type" value="Genomic_DNA"/>
</dbReference>
<evidence type="ECO:0000256" key="1">
    <source>
        <dbReference type="SAM" id="Phobius"/>
    </source>
</evidence>
<reference evidence="3" key="1">
    <citation type="submission" date="2020-06" db="EMBL/GenBank/DDBJ databases">
        <authorList>
            <person name="Li T."/>
            <person name="Hu X."/>
            <person name="Zhang T."/>
            <person name="Song X."/>
            <person name="Zhang H."/>
            <person name="Dai N."/>
            <person name="Sheng W."/>
            <person name="Hou X."/>
            <person name="Wei L."/>
        </authorList>
    </citation>
    <scope>NUCLEOTIDE SEQUENCE</scope>
    <source>
        <strain evidence="3">KEN1</strain>
        <tissue evidence="3">Leaf</tissue>
    </source>
</reference>
<feature type="domain" description="Reverse transcriptase" evidence="2">
    <location>
        <begin position="352"/>
        <end position="527"/>
    </location>
</feature>
<keyword evidence="1" id="KW-1133">Transmembrane helix</keyword>
<dbReference type="AlphaFoldDB" id="A0AAW2UGB7"/>
<dbReference type="SUPFAM" id="SSF56219">
    <property type="entry name" value="DNase I-like"/>
    <property type="match status" value="1"/>
</dbReference>
<feature type="transmembrane region" description="Helical" evidence="1">
    <location>
        <begin position="436"/>
        <end position="459"/>
    </location>
</feature>
<evidence type="ECO:0000259" key="2">
    <source>
        <dbReference type="Pfam" id="PF00078"/>
    </source>
</evidence>
<dbReference type="Gene3D" id="3.60.10.10">
    <property type="entry name" value="Endonuclease/exonuclease/phosphatase"/>
    <property type="match status" value="1"/>
</dbReference>
<sequence length="844" mass="97261">MLHGWNWFVDPNESGNRIWLAWDTSEVVVDILSVHEQYIHYRILSLRTRTDFLVTIAYGLNHVVSHRALWPQLVTTMEDVGEEPWLVLGHFNTVLDHSEVCGHSGDIQTAMGDFRTFLTDTGLIPMPSHEAVFSWHNCSDGPRSLWKKLDRILANDRWFARWPIHLIYVQHHVPRITLHLSYDGRMHESAFGLIIISPNHQSNAIGTEYAPTASENPMAERGDQCSKIFFRKVAARRAAQKIFHINSENGDNITEESGVADEFVRFYTTLLGGRRRDNHVNLMFLQRGARYIIPHDEGEIMIRPVEREEIKAAFFNIAEDKAPGPDGFSAGFFKAAWNVIGDELTTAVQDFFISGKMLKQELFHGYNRQNLPPRCALKVDLWKAYDTLEWDFINAMLYVFGFPEKLIMWIVECISTTTFSISLNGELHGFFPGARVFVRVILCHLICLFLAMEILHLMLLQRIEQDESFQLHWQCTEMKLFNLCFADDLILFCKAEEASVILFRDALHAFAELSGLHANISKSQLILSKSASPVRNRIGRYLDFKKDTYRIQLLKSVISALNIYWATAFILPSGVLKTIEARMRKFLWQGGNDSGAAKVAWVHVCKPLEEGGQGLRRLEPLNRALMSKHFWELIQCNKSSIWVMWITNMYLRHCSAWTARVSSGSWSWRKILKLRSQLLANIIYHIGVGDSVWLWHDPWHHLGPLMHRFSNGPHVTGIPLESKVNLVINEHGWNWPPITDIEHMEIVDHLPHIEASDGVRWNSTVGEFTITDAYHLFQPPGPTVCWHVLLRGPFRIPRNCFILWLAVLERLSTLDKTWWTGLVMTPLLRNVRHGFALSRFDYSS</sequence>
<organism evidence="3">
    <name type="scientific">Sesamum latifolium</name>
    <dbReference type="NCBI Taxonomy" id="2727402"/>
    <lineage>
        <taxon>Eukaryota</taxon>
        <taxon>Viridiplantae</taxon>
        <taxon>Streptophyta</taxon>
        <taxon>Embryophyta</taxon>
        <taxon>Tracheophyta</taxon>
        <taxon>Spermatophyta</taxon>
        <taxon>Magnoliopsida</taxon>
        <taxon>eudicotyledons</taxon>
        <taxon>Gunneridae</taxon>
        <taxon>Pentapetalae</taxon>
        <taxon>asterids</taxon>
        <taxon>lamiids</taxon>
        <taxon>Lamiales</taxon>
        <taxon>Pedaliaceae</taxon>
        <taxon>Sesamum</taxon>
    </lineage>
</organism>
<proteinExistence type="predicted"/>
<keyword evidence="1" id="KW-0472">Membrane</keyword>
<accession>A0AAW2UGB7</accession>